<dbReference type="RefSeq" id="WP_390250919.1">
    <property type="nucleotide sequence ID" value="NZ_JBHSDT010000004.1"/>
</dbReference>
<dbReference type="Proteomes" id="UP001595882">
    <property type="component" value="Unassembled WGS sequence"/>
</dbReference>
<gene>
    <name evidence="3" type="ORF">ACFOY7_07390</name>
</gene>
<evidence type="ECO:0000313" key="4">
    <source>
        <dbReference type="Proteomes" id="UP001595882"/>
    </source>
</evidence>
<dbReference type="Pfam" id="PF18949">
    <property type="entry name" value="DUF5693"/>
    <property type="match status" value="1"/>
</dbReference>
<evidence type="ECO:0000256" key="1">
    <source>
        <dbReference type="SAM" id="MobiDB-lite"/>
    </source>
</evidence>
<feature type="transmembrane region" description="Helical" evidence="2">
    <location>
        <begin position="420"/>
        <end position="439"/>
    </location>
</feature>
<keyword evidence="2" id="KW-0812">Transmembrane</keyword>
<dbReference type="EMBL" id="JBHSDT010000004">
    <property type="protein sequence ID" value="MFC4402896.1"/>
    <property type="molecule type" value="Genomic_DNA"/>
</dbReference>
<feature type="transmembrane region" description="Helical" evidence="2">
    <location>
        <begin position="7"/>
        <end position="24"/>
    </location>
</feature>
<feature type="transmembrane region" description="Helical" evidence="2">
    <location>
        <begin position="585"/>
        <end position="601"/>
    </location>
</feature>
<feature type="compositionally biased region" description="Acidic residues" evidence="1">
    <location>
        <begin position="157"/>
        <end position="178"/>
    </location>
</feature>
<keyword evidence="2" id="KW-0472">Membrane</keyword>
<feature type="region of interest" description="Disordered" evidence="1">
    <location>
        <begin position="150"/>
        <end position="184"/>
    </location>
</feature>
<evidence type="ECO:0000313" key="3">
    <source>
        <dbReference type="EMBL" id="MFC4402896.1"/>
    </source>
</evidence>
<sequence length="670" mass="75980">MFKLKRWVWIVTIILILAAIPGIIERWETETNSNTYNMIIPFKEIYELSKDESMDLDEILTELQEAGLTTISFEPDSLSKWARQDIISKYEVKELRDIIRFHEDPNELLDDETGFYITVPEDPYYDGKIKEFFQPTEITVGSERLYFIDEPNQTEDSVTEDDQEQVVDSENPEDEAASETEGTLDSNSVYESYLGYNEALINEVKDYGFDYVVRIENQGPSNGKIIEDLIHLKDDQISTLLFSGDEVIGYPDSNKMKNYTAQLEQAGYNFYSIELVNQLGMPTFAYTNNFDFIRLHSMSVEKSIATSVDRAVRAVKERNIRSLFIHVATDGEAYENLEATTTFLKRVQQHMPGQFSLGEPEPFDEINVPLWSTIAVLLAGIGFTFLALEFIKVIWIRIAGVAVTAILTVGYLVTNMTMLLQGYALGIALLTAIFATIPVRKVTGGLKQIAWIYLKSIAISFAGIAIMIGILNGNEFITGFAQFRGVILIYVVPMVVVALWALAKPIAGMYHNVRKSSALELSKLLSKIVNTQVKYWHLIVLAIAGGILYYYITRTGNAGVASDFEILFRQKLEELLYVRPRTKEFLIGIPLFVFGLYVMGQHEKWGRFLLIPGSIGFLSIVNTFSHLHIPVYISLVRTVYSLVLGFLLGLVLIFIYRWIYRKVTTIIKAG</sequence>
<proteinExistence type="predicted"/>
<organism evidence="3 4">
    <name type="scientific">Gracilibacillus xinjiangensis</name>
    <dbReference type="NCBI Taxonomy" id="1193282"/>
    <lineage>
        <taxon>Bacteria</taxon>
        <taxon>Bacillati</taxon>
        <taxon>Bacillota</taxon>
        <taxon>Bacilli</taxon>
        <taxon>Bacillales</taxon>
        <taxon>Bacillaceae</taxon>
        <taxon>Gracilibacillus</taxon>
    </lineage>
</organism>
<reference evidence="4" key="1">
    <citation type="journal article" date="2019" name="Int. J. Syst. Evol. Microbiol.">
        <title>The Global Catalogue of Microorganisms (GCM) 10K type strain sequencing project: providing services to taxonomists for standard genome sequencing and annotation.</title>
        <authorList>
            <consortium name="The Broad Institute Genomics Platform"/>
            <consortium name="The Broad Institute Genome Sequencing Center for Infectious Disease"/>
            <person name="Wu L."/>
            <person name="Ma J."/>
        </authorList>
    </citation>
    <scope>NUCLEOTIDE SEQUENCE [LARGE SCALE GENOMIC DNA]</scope>
    <source>
        <strain evidence="4">CCUG 37865</strain>
    </source>
</reference>
<keyword evidence="4" id="KW-1185">Reference proteome</keyword>
<feature type="transmembrane region" description="Helical" evidence="2">
    <location>
        <begin position="370"/>
        <end position="388"/>
    </location>
</feature>
<feature type="transmembrane region" description="Helical" evidence="2">
    <location>
        <begin position="451"/>
        <end position="471"/>
    </location>
</feature>
<protein>
    <submittedName>
        <fullName evidence="3">DUF5693 family protein</fullName>
    </submittedName>
</protein>
<keyword evidence="2" id="KW-1133">Transmembrane helix</keyword>
<comment type="caution">
    <text evidence="3">The sequence shown here is derived from an EMBL/GenBank/DDBJ whole genome shotgun (WGS) entry which is preliminary data.</text>
</comment>
<feature type="transmembrane region" description="Helical" evidence="2">
    <location>
        <begin position="535"/>
        <end position="552"/>
    </location>
</feature>
<accession>A0ABV8WX10</accession>
<feature type="transmembrane region" description="Helical" evidence="2">
    <location>
        <begin position="608"/>
        <end position="633"/>
    </location>
</feature>
<feature type="transmembrane region" description="Helical" evidence="2">
    <location>
        <begin position="483"/>
        <end position="503"/>
    </location>
</feature>
<feature type="transmembrane region" description="Helical" evidence="2">
    <location>
        <begin position="395"/>
        <end position="414"/>
    </location>
</feature>
<feature type="transmembrane region" description="Helical" evidence="2">
    <location>
        <begin position="639"/>
        <end position="659"/>
    </location>
</feature>
<name>A0ABV8WX10_9BACI</name>
<dbReference type="InterPro" id="IPR043748">
    <property type="entry name" value="DUF5693"/>
</dbReference>
<evidence type="ECO:0000256" key="2">
    <source>
        <dbReference type="SAM" id="Phobius"/>
    </source>
</evidence>